<accession>A0A4R2PR42</accession>
<evidence type="ECO:0000256" key="3">
    <source>
        <dbReference type="SAM" id="MobiDB-lite"/>
    </source>
</evidence>
<feature type="domain" description="AB hydrolase-1" evidence="4">
    <location>
        <begin position="144"/>
        <end position="353"/>
    </location>
</feature>
<dbReference type="InterPro" id="IPR029058">
    <property type="entry name" value="AB_hydrolase_fold"/>
</dbReference>
<dbReference type="GO" id="GO:0009092">
    <property type="term" value="P:homoserine metabolic process"/>
    <property type="evidence" value="ECO:0007669"/>
    <property type="project" value="TreeGrafter"/>
</dbReference>
<dbReference type="NCBIfam" id="NF006449">
    <property type="entry name" value="PRK08775.1"/>
    <property type="match status" value="1"/>
</dbReference>
<evidence type="ECO:0000313" key="5">
    <source>
        <dbReference type="EMBL" id="TCP38323.1"/>
    </source>
</evidence>
<gene>
    <name evidence="5" type="ORF">EV659_101222</name>
</gene>
<dbReference type="RefSeq" id="WP_132706675.1">
    <property type="nucleotide sequence ID" value="NZ_JACIGF010000001.1"/>
</dbReference>
<comment type="caution">
    <text evidence="5">The sequence shown here is derived from an EMBL/GenBank/DDBJ whole genome shotgun (WGS) entry which is preliminary data.</text>
</comment>
<feature type="active site" evidence="2">
    <location>
        <position position="346"/>
    </location>
</feature>
<reference evidence="5 6" key="1">
    <citation type="submission" date="2019-03" db="EMBL/GenBank/DDBJ databases">
        <title>Genomic Encyclopedia of Type Strains, Phase IV (KMG-IV): sequencing the most valuable type-strain genomes for metagenomic binning, comparative biology and taxonomic classification.</title>
        <authorList>
            <person name="Goeker M."/>
        </authorList>
    </citation>
    <scope>NUCLEOTIDE SEQUENCE [LARGE SCALE GENOMIC DNA]</scope>
    <source>
        <strain evidence="5 6">DSM 2132</strain>
    </source>
</reference>
<sequence length="379" mass="40071">MTLDISTDTASANTGIRHGDLRRTMTGDGSGAMARAPGATTQHNWVARDVTLPLPADFTLDSGERLSEPWLTLRITRGAQVADDAPLVAVAGGISAGRVVARDAGANAPTAWWAEVARPGGGVDLDAVRMLSFDMLPNAGETATTITTNDQARALAAALDGLGVERLAAYIGSSYGGMVGLAFAADHGHRLGRLAVISAAHRPDATATAWRGIQRRMVRFGLDHGDPEGGLALARQLAMTTYRAANELDQRFDCTAQGAHAGDPFDVCEYLIARGEAFCKVMAAERFLTLSDSLDRHRVDPAAIDVPTLLIAARTDRLVSPDAMVCLAARTKGSSRYCVIDTPYGHDAFLKEPEQMNHLLGQFLDEVLAAEAPARAAAS</sequence>
<dbReference type="OrthoDB" id="9800754at2"/>
<proteinExistence type="predicted"/>
<dbReference type="GO" id="GO:0009086">
    <property type="term" value="P:methionine biosynthetic process"/>
    <property type="evidence" value="ECO:0007669"/>
    <property type="project" value="TreeGrafter"/>
</dbReference>
<dbReference type="EMBL" id="SLXO01000001">
    <property type="protein sequence ID" value="TCP38323.1"/>
    <property type="molecule type" value="Genomic_DNA"/>
</dbReference>
<dbReference type="PANTHER" id="PTHR32268:SF11">
    <property type="entry name" value="HOMOSERINE O-ACETYLTRANSFERASE"/>
    <property type="match status" value="1"/>
</dbReference>
<feature type="active site" description="Nucleophile" evidence="2">
    <location>
        <position position="174"/>
    </location>
</feature>
<organism evidence="5 6">
    <name type="scientific">Rhodothalassium salexigens DSM 2132</name>
    <dbReference type="NCBI Taxonomy" id="1188247"/>
    <lineage>
        <taxon>Bacteria</taxon>
        <taxon>Pseudomonadati</taxon>
        <taxon>Pseudomonadota</taxon>
        <taxon>Alphaproteobacteria</taxon>
        <taxon>Rhodothalassiales</taxon>
        <taxon>Rhodothalassiaceae</taxon>
        <taxon>Rhodothalassium</taxon>
    </lineage>
</organism>
<dbReference type="GO" id="GO:0004414">
    <property type="term" value="F:homoserine O-acetyltransferase activity"/>
    <property type="evidence" value="ECO:0007669"/>
    <property type="project" value="TreeGrafter"/>
</dbReference>
<dbReference type="InterPro" id="IPR008220">
    <property type="entry name" value="HAT_MetX-like"/>
</dbReference>
<evidence type="ECO:0000256" key="2">
    <source>
        <dbReference type="PIRSR" id="PIRSR000443-1"/>
    </source>
</evidence>
<name>A0A4R2PR42_RHOSA</name>
<dbReference type="Gene3D" id="3.40.50.1820">
    <property type="entry name" value="alpha/beta hydrolase"/>
    <property type="match status" value="1"/>
</dbReference>
<feature type="compositionally biased region" description="Polar residues" evidence="3">
    <location>
        <begin position="1"/>
        <end position="14"/>
    </location>
</feature>
<dbReference type="PANTHER" id="PTHR32268">
    <property type="entry name" value="HOMOSERINE O-ACETYLTRANSFERASE"/>
    <property type="match status" value="1"/>
</dbReference>
<dbReference type="InterPro" id="IPR000073">
    <property type="entry name" value="AB_hydrolase_1"/>
</dbReference>
<dbReference type="InParanoid" id="A0A4R2PR42"/>
<feature type="active site" evidence="2">
    <location>
        <position position="316"/>
    </location>
</feature>
<dbReference type="PIRSF" id="PIRSF000443">
    <property type="entry name" value="Homoser_Ac_trans"/>
    <property type="match status" value="1"/>
</dbReference>
<evidence type="ECO:0000259" key="4">
    <source>
        <dbReference type="Pfam" id="PF00561"/>
    </source>
</evidence>
<dbReference type="SUPFAM" id="SSF53474">
    <property type="entry name" value="alpha/beta-Hydrolases"/>
    <property type="match status" value="1"/>
</dbReference>
<keyword evidence="1 5" id="KW-0808">Transferase</keyword>
<protein>
    <submittedName>
        <fullName evidence="5">Homoserine O-acetyltransferase</fullName>
    </submittedName>
</protein>
<dbReference type="Proteomes" id="UP000295399">
    <property type="component" value="Unassembled WGS sequence"/>
</dbReference>
<keyword evidence="6" id="KW-1185">Reference proteome</keyword>
<evidence type="ECO:0000256" key="1">
    <source>
        <dbReference type="ARBA" id="ARBA00022679"/>
    </source>
</evidence>
<evidence type="ECO:0000313" key="6">
    <source>
        <dbReference type="Proteomes" id="UP000295399"/>
    </source>
</evidence>
<feature type="region of interest" description="Disordered" evidence="3">
    <location>
        <begin position="1"/>
        <end position="20"/>
    </location>
</feature>
<dbReference type="AlphaFoldDB" id="A0A4R2PR42"/>
<dbReference type="Pfam" id="PF00561">
    <property type="entry name" value="Abhydrolase_1"/>
    <property type="match status" value="1"/>
</dbReference>